<comment type="caution">
    <text evidence="3">The sequence shown here is derived from an EMBL/GenBank/DDBJ whole genome shotgun (WGS) entry which is preliminary data.</text>
</comment>
<proteinExistence type="predicted"/>
<dbReference type="PANTHER" id="PTHR36223:SF1">
    <property type="entry name" value="TRANSCRIPTION ELONGATION FACTOR EAF N-TERMINAL DOMAIN-CONTAINING PROTEIN"/>
    <property type="match status" value="1"/>
</dbReference>
<dbReference type="Proteomes" id="UP001213000">
    <property type="component" value="Unassembled WGS sequence"/>
</dbReference>
<evidence type="ECO:0000256" key="1">
    <source>
        <dbReference type="SAM" id="MobiDB-lite"/>
    </source>
</evidence>
<evidence type="ECO:0000313" key="3">
    <source>
        <dbReference type="EMBL" id="KAJ3576541.1"/>
    </source>
</evidence>
<dbReference type="AlphaFoldDB" id="A0AAD5W1Y9"/>
<dbReference type="EMBL" id="JANIEX010000009">
    <property type="protein sequence ID" value="KAJ3576541.1"/>
    <property type="molecule type" value="Genomic_DNA"/>
</dbReference>
<dbReference type="PANTHER" id="PTHR36223">
    <property type="entry name" value="BETA-LACTAMASE-TYPE TRANSPEPTIDASE FOLD DOMAIN CONTAINING PROTEIN"/>
    <property type="match status" value="1"/>
</dbReference>
<dbReference type="InterPro" id="IPR057678">
    <property type="entry name" value="DUF7918"/>
</dbReference>
<reference evidence="3" key="1">
    <citation type="submission" date="2022-07" db="EMBL/GenBank/DDBJ databases">
        <title>Genome Sequence of Leucocoprinus birnbaumii.</title>
        <authorList>
            <person name="Buettner E."/>
        </authorList>
    </citation>
    <scope>NUCLEOTIDE SEQUENCE</scope>
    <source>
        <strain evidence="3">VT141</strain>
    </source>
</reference>
<sequence>MPILDGFSATMRVDGVDLPEFRIERDLERRRISCWVPSQPDKEFGVIVNSGSRARGPWVAGVLADGVRAYSTICLTDQSCNVGFFQKSSTVKCPFSFAKVDLVDDDALLHTIEATRIGEIEISCYLVEVTNSYFRPEYSNAIADNSRVHEKSKKGLSEHVGFKKEIESTQPCRFYTTQTIEFIGTFVFRYRPLAWLQAERIAPTKDQVIPVVDFARLPYRSSATASSSTSVTGDGTEEKPLVISDTEDSDDEVTRQRRQPPSPSKRKRAPDHESQAKKAKTEAYPVDIIDLT</sequence>
<protein>
    <recommendedName>
        <fullName evidence="2">DUF7918 domain-containing protein</fullName>
    </recommendedName>
</protein>
<evidence type="ECO:0000313" key="4">
    <source>
        <dbReference type="Proteomes" id="UP001213000"/>
    </source>
</evidence>
<feature type="region of interest" description="Disordered" evidence="1">
    <location>
        <begin position="223"/>
        <end position="292"/>
    </location>
</feature>
<feature type="domain" description="DUF7918" evidence="2">
    <location>
        <begin position="7"/>
        <end position="204"/>
    </location>
</feature>
<name>A0AAD5W1Y9_9AGAR</name>
<gene>
    <name evidence="3" type="ORF">NP233_g345</name>
</gene>
<dbReference type="Pfam" id="PF25534">
    <property type="entry name" value="DUF7918"/>
    <property type="match status" value="1"/>
</dbReference>
<keyword evidence="4" id="KW-1185">Reference proteome</keyword>
<accession>A0AAD5W1Y9</accession>
<organism evidence="3 4">
    <name type="scientific">Leucocoprinus birnbaumii</name>
    <dbReference type="NCBI Taxonomy" id="56174"/>
    <lineage>
        <taxon>Eukaryota</taxon>
        <taxon>Fungi</taxon>
        <taxon>Dikarya</taxon>
        <taxon>Basidiomycota</taxon>
        <taxon>Agaricomycotina</taxon>
        <taxon>Agaricomycetes</taxon>
        <taxon>Agaricomycetidae</taxon>
        <taxon>Agaricales</taxon>
        <taxon>Agaricineae</taxon>
        <taxon>Agaricaceae</taxon>
        <taxon>Leucocoprinus</taxon>
    </lineage>
</organism>
<feature type="compositionally biased region" description="Basic and acidic residues" evidence="1">
    <location>
        <begin position="270"/>
        <end position="281"/>
    </location>
</feature>
<evidence type="ECO:0000259" key="2">
    <source>
        <dbReference type="Pfam" id="PF25534"/>
    </source>
</evidence>